<proteinExistence type="predicted"/>
<dbReference type="AlphaFoldDB" id="A0A0H3ZIN1"/>
<dbReference type="EMBL" id="KP795450">
    <property type="protein sequence ID" value="AKN35740.1"/>
    <property type="molecule type" value="Genomic_DNA"/>
</dbReference>
<organism evidence="1">
    <name type="scientific">Enterovibrio sp. FF_113</name>
    <dbReference type="NCBI Taxonomy" id="1660266"/>
    <lineage>
        <taxon>Bacteria</taxon>
        <taxon>Pseudomonadati</taxon>
        <taxon>Pseudomonadota</taxon>
        <taxon>Gammaproteobacteria</taxon>
        <taxon>Vibrionales</taxon>
        <taxon>Vibrionaceae</taxon>
        <taxon>Enterovibrio</taxon>
    </lineage>
</organism>
<sequence>MSENKLTQKNQKNRYVELICETDMTIYQFYISVSYIGKSYEGNKFTRG</sequence>
<name>A0A0H3ZIN1_9GAMM</name>
<reference evidence="1" key="1">
    <citation type="journal article" date="2015" name="MBio">
        <title>Eco-Evolutionary Dynamics of Episomes among Ecologically Cohesive Bacterial Populations.</title>
        <authorList>
            <person name="Xue H."/>
            <person name="Cordero O.X."/>
            <person name="Camas F.M."/>
            <person name="Trimble W."/>
            <person name="Meyer F."/>
            <person name="Guglielmini J."/>
            <person name="Rocha E.P."/>
            <person name="Polz M.F."/>
        </authorList>
    </citation>
    <scope>NUCLEOTIDE SEQUENCE</scope>
    <source>
        <strain evidence="1">FF_113</strain>
    </source>
</reference>
<accession>A0A0H3ZIN1</accession>
<protein>
    <submittedName>
        <fullName evidence="1">Uncharacterized protein</fullName>
    </submittedName>
</protein>
<evidence type="ECO:0000313" key="1">
    <source>
        <dbReference type="EMBL" id="AKN35740.1"/>
    </source>
</evidence>
<dbReference type="EMBL" id="KP795660">
    <property type="protein sequence ID" value="AKN39721.1"/>
    <property type="molecule type" value="Genomic_DNA"/>
</dbReference>